<proteinExistence type="inferred from homology"/>
<keyword evidence="3 9" id="KW-0507">mRNA processing</keyword>
<evidence type="ECO:0000256" key="7">
    <source>
        <dbReference type="ARBA" id="ARBA00023242"/>
    </source>
</evidence>
<dbReference type="GO" id="GO:0046540">
    <property type="term" value="C:U4/U6 x U5 tri-snRNP complex"/>
    <property type="evidence" value="ECO:0007669"/>
    <property type="project" value="UniProtKB-UniRule"/>
</dbReference>
<dbReference type="GO" id="GO:0071011">
    <property type="term" value="C:precatalytic spliceosome"/>
    <property type="evidence" value="ECO:0007669"/>
    <property type="project" value="TreeGrafter"/>
</dbReference>
<dbReference type="InterPro" id="IPR010920">
    <property type="entry name" value="LSM_dom_sf"/>
</dbReference>
<accession>A0A1X2HH54</accession>
<dbReference type="OrthoDB" id="10263346at2759"/>
<keyword evidence="7 9" id="KW-0539">Nucleus</keyword>
<dbReference type="Gene3D" id="2.30.30.100">
    <property type="match status" value="1"/>
</dbReference>
<dbReference type="Pfam" id="PF01423">
    <property type="entry name" value="LSM"/>
    <property type="match status" value="1"/>
</dbReference>
<dbReference type="GO" id="GO:0000398">
    <property type="term" value="P:mRNA splicing, via spliceosome"/>
    <property type="evidence" value="ECO:0007669"/>
    <property type="project" value="UniProtKB-UniRule"/>
</dbReference>
<evidence type="ECO:0000256" key="2">
    <source>
        <dbReference type="ARBA" id="ARBA00006850"/>
    </source>
</evidence>
<evidence type="ECO:0000256" key="9">
    <source>
        <dbReference type="RuleBase" id="RU365048"/>
    </source>
</evidence>
<dbReference type="EMBL" id="MCGN01000004">
    <property type="protein sequence ID" value="ORY98212.1"/>
    <property type="molecule type" value="Genomic_DNA"/>
</dbReference>
<dbReference type="InterPro" id="IPR047575">
    <property type="entry name" value="Sm"/>
</dbReference>
<keyword evidence="8 9" id="KW-0687">Ribonucleoprotein</keyword>
<reference evidence="11 12" key="1">
    <citation type="submission" date="2016-07" db="EMBL/GenBank/DDBJ databases">
        <title>Pervasive Adenine N6-methylation of Active Genes in Fungi.</title>
        <authorList>
            <consortium name="DOE Joint Genome Institute"/>
            <person name="Mondo S.J."/>
            <person name="Dannebaum R.O."/>
            <person name="Kuo R.C."/>
            <person name="Labutti K."/>
            <person name="Haridas S."/>
            <person name="Kuo A."/>
            <person name="Salamov A."/>
            <person name="Ahrendt S.R."/>
            <person name="Lipzen A."/>
            <person name="Sullivan W."/>
            <person name="Andreopoulos W.B."/>
            <person name="Clum A."/>
            <person name="Lindquist E."/>
            <person name="Daum C."/>
            <person name="Ramamoorthy G.K."/>
            <person name="Gryganskyi A."/>
            <person name="Culley D."/>
            <person name="Magnuson J.K."/>
            <person name="James T.Y."/>
            <person name="O'Malley M.A."/>
            <person name="Stajich J.E."/>
            <person name="Spatafora J.W."/>
            <person name="Visel A."/>
            <person name="Grigoriev I.V."/>
        </authorList>
    </citation>
    <scope>NUCLEOTIDE SEQUENCE [LARGE SCALE GENOMIC DNA]</scope>
    <source>
        <strain evidence="11 12">NRRL 2496</strain>
    </source>
</reference>
<keyword evidence="4 9" id="KW-0747">Spliceosome</keyword>
<protein>
    <recommendedName>
        <fullName evidence="9">LSM2-LSM8 complex subunit LSM8</fullName>
    </recommendedName>
</protein>
<dbReference type="CDD" id="cd01727">
    <property type="entry name" value="LSm8"/>
    <property type="match status" value="1"/>
</dbReference>
<dbReference type="InterPro" id="IPR001163">
    <property type="entry name" value="Sm_dom_euk/arc"/>
</dbReference>
<dbReference type="InParanoid" id="A0A1X2HH54"/>
<evidence type="ECO:0000256" key="4">
    <source>
        <dbReference type="ARBA" id="ARBA00022728"/>
    </source>
</evidence>
<keyword evidence="12" id="KW-1185">Reference proteome</keyword>
<evidence type="ECO:0000313" key="12">
    <source>
        <dbReference type="Proteomes" id="UP000242180"/>
    </source>
</evidence>
<organism evidence="11 12">
    <name type="scientific">Syncephalastrum racemosum</name>
    <name type="common">Filamentous fungus</name>
    <dbReference type="NCBI Taxonomy" id="13706"/>
    <lineage>
        <taxon>Eukaryota</taxon>
        <taxon>Fungi</taxon>
        <taxon>Fungi incertae sedis</taxon>
        <taxon>Mucoromycota</taxon>
        <taxon>Mucoromycotina</taxon>
        <taxon>Mucoromycetes</taxon>
        <taxon>Mucorales</taxon>
        <taxon>Syncephalastraceae</taxon>
        <taxon>Syncephalastrum</taxon>
    </lineage>
</organism>
<evidence type="ECO:0000256" key="1">
    <source>
        <dbReference type="ARBA" id="ARBA00004123"/>
    </source>
</evidence>
<comment type="similarity">
    <text evidence="2 9">Belongs to the snRNP Sm proteins family.</text>
</comment>
<comment type="caution">
    <text evidence="11">The sequence shown here is derived from an EMBL/GenBank/DDBJ whole genome shotgun (WGS) entry which is preliminary data.</text>
</comment>
<evidence type="ECO:0000259" key="10">
    <source>
        <dbReference type="PROSITE" id="PS52002"/>
    </source>
</evidence>
<dbReference type="GO" id="GO:0030620">
    <property type="term" value="F:U2 snRNA binding"/>
    <property type="evidence" value="ECO:0007669"/>
    <property type="project" value="EnsemblFungi"/>
</dbReference>
<dbReference type="SUPFAM" id="SSF50182">
    <property type="entry name" value="Sm-like ribonucleoproteins"/>
    <property type="match status" value="1"/>
</dbReference>
<evidence type="ECO:0000256" key="6">
    <source>
        <dbReference type="ARBA" id="ARBA00023187"/>
    </source>
</evidence>
<dbReference type="InterPro" id="IPR044642">
    <property type="entry name" value="PTHR15588"/>
</dbReference>
<dbReference type="PANTHER" id="PTHR15588">
    <property type="entry name" value="LSM1"/>
    <property type="match status" value="1"/>
</dbReference>
<dbReference type="SMART" id="SM00651">
    <property type="entry name" value="Sm"/>
    <property type="match status" value="1"/>
</dbReference>
<dbReference type="PANTHER" id="PTHR15588:SF9">
    <property type="entry name" value="U6 SNRNA-ASSOCIATED SM-LIKE PROTEIN LSM8"/>
    <property type="match status" value="1"/>
</dbReference>
<dbReference type="GO" id="GO:0005682">
    <property type="term" value="C:U5 snRNP"/>
    <property type="evidence" value="ECO:0007669"/>
    <property type="project" value="EnsemblFungi"/>
</dbReference>
<dbReference type="GO" id="GO:0005688">
    <property type="term" value="C:U6 snRNP"/>
    <property type="evidence" value="ECO:0007669"/>
    <property type="project" value="UniProtKB-UniRule"/>
</dbReference>
<keyword evidence="6 9" id="KW-0508">mRNA splicing</keyword>
<gene>
    <name evidence="9" type="primary">LSM8</name>
    <name evidence="11" type="ORF">BCR43DRAFT_491038</name>
</gene>
<name>A0A1X2HH54_SYNRA</name>
<keyword evidence="5 9" id="KW-0694">RNA-binding</keyword>
<sequence length="88" mass="9731">MSLLQPFVNQSVLVLTSDGRVLVGTLRGTDQSANVILERCHERVFSPDGTEENQLGLYLIRGDSMYVQGHAIVLATTRNSNFAFCFIV</sequence>
<dbReference type="InterPro" id="IPR034103">
    <property type="entry name" value="Lsm8"/>
</dbReference>
<dbReference type="PROSITE" id="PS52002">
    <property type="entry name" value="SM"/>
    <property type="match status" value="1"/>
</dbReference>
<feature type="domain" description="Sm" evidence="10">
    <location>
        <begin position="1"/>
        <end position="74"/>
    </location>
</feature>
<evidence type="ECO:0000256" key="8">
    <source>
        <dbReference type="ARBA" id="ARBA00023274"/>
    </source>
</evidence>
<dbReference type="AlphaFoldDB" id="A0A1X2HH54"/>
<dbReference type="Proteomes" id="UP000242180">
    <property type="component" value="Unassembled WGS sequence"/>
</dbReference>
<dbReference type="STRING" id="13706.A0A1X2HH54"/>
<evidence type="ECO:0000256" key="5">
    <source>
        <dbReference type="ARBA" id="ARBA00022884"/>
    </source>
</evidence>
<comment type="subunit">
    <text evidence="9">LSm subunits form a heteromer with a doughnut shape.</text>
</comment>
<evidence type="ECO:0000256" key="3">
    <source>
        <dbReference type="ARBA" id="ARBA00022664"/>
    </source>
</evidence>
<comment type="function">
    <text evidence="9">Plays role in pre-mRNA splicing as component of the U4/U6-U5 tri-snRNP complex that is involved in spliceosome assembly, and as component of the precatalytic spliceosome (spliceosome B complex). The heptameric LSM2-8 complex binds specifically to the 3'-terminal U-tract of U6 snRNA.</text>
</comment>
<comment type="subcellular location">
    <subcellularLocation>
        <location evidence="1 9">Nucleus</location>
    </subcellularLocation>
</comment>
<dbReference type="GO" id="GO:0003729">
    <property type="term" value="F:mRNA binding"/>
    <property type="evidence" value="ECO:0007669"/>
    <property type="project" value="TreeGrafter"/>
</dbReference>
<evidence type="ECO:0000313" key="11">
    <source>
        <dbReference type="EMBL" id="ORY98212.1"/>
    </source>
</evidence>